<dbReference type="Proteomes" id="UP000271889">
    <property type="component" value="Unassembled WGS sequence"/>
</dbReference>
<evidence type="ECO:0000313" key="3">
    <source>
        <dbReference type="Proteomes" id="UP000271889"/>
    </source>
</evidence>
<proteinExistence type="predicted"/>
<sequence length="177" mass="19705">MEDGDTEETGMDYDVSGDTLDTLDELEEQEWRSRNHSVGLRGRRSVSAHAHPSSAAKRSRSRYEGGASAPANENEETRDSPLPPKRSRETTEEITTTTTVTIDPSRKKPSQAKVTIRRSMNRSMSANDILNQVEITALSFAKSISYGFYRSYLNAVCLELGVDVGYEEEGVKISFFS</sequence>
<protein>
    <submittedName>
        <fullName evidence="2">Uncharacterized protein</fullName>
    </submittedName>
</protein>
<reference evidence="2 3" key="1">
    <citation type="submission" date="2018-11" db="EMBL/GenBank/DDBJ databases">
        <authorList>
            <consortium name="Pathogen Informatics"/>
        </authorList>
    </citation>
    <scope>NUCLEOTIDE SEQUENCE [LARGE SCALE GENOMIC DNA]</scope>
</reference>
<organism evidence="2 3">
    <name type="scientific">Cylicostephanus goldi</name>
    <name type="common">Nematode worm</name>
    <dbReference type="NCBI Taxonomy" id="71465"/>
    <lineage>
        <taxon>Eukaryota</taxon>
        <taxon>Metazoa</taxon>
        <taxon>Ecdysozoa</taxon>
        <taxon>Nematoda</taxon>
        <taxon>Chromadorea</taxon>
        <taxon>Rhabditida</taxon>
        <taxon>Rhabditina</taxon>
        <taxon>Rhabditomorpha</taxon>
        <taxon>Strongyloidea</taxon>
        <taxon>Strongylidae</taxon>
        <taxon>Cylicostephanus</taxon>
    </lineage>
</organism>
<dbReference type="OrthoDB" id="2218807at2759"/>
<evidence type="ECO:0000256" key="1">
    <source>
        <dbReference type="SAM" id="MobiDB-lite"/>
    </source>
</evidence>
<feature type="region of interest" description="Disordered" evidence="1">
    <location>
        <begin position="1"/>
        <end position="112"/>
    </location>
</feature>
<keyword evidence="3" id="KW-1185">Reference proteome</keyword>
<dbReference type="AlphaFoldDB" id="A0A3P6QWG2"/>
<accession>A0A3P6QWG2</accession>
<name>A0A3P6QWG2_CYLGO</name>
<feature type="compositionally biased region" description="Low complexity" evidence="1">
    <location>
        <begin position="47"/>
        <end position="56"/>
    </location>
</feature>
<gene>
    <name evidence="2" type="ORF">CGOC_LOCUS1777</name>
</gene>
<evidence type="ECO:0000313" key="2">
    <source>
        <dbReference type="EMBL" id="VDK50457.1"/>
    </source>
</evidence>
<feature type="compositionally biased region" description="Low complexity" evidence="1">
    <location>
        <begin position="93"/>
        <end position="102"/>
    </location>
</feature>
<feature type="compositionally biased region" description="Acidic residues" evidence="1">
    <location>
        <begin position="1"/>
        <end position="11"/>
    </location>
</feature>
<dbReference type="EMBL" id="UYRV01003587">
    <property type="protein sequence ID" value="VDK50457.1"/>
    <property type="molecule type" value="Genomic_DNA"/>
</dbReference>